<dbReference type="Proteomes" id="UP001345691">
    <property type="component" value="Unassembled WGS sequence"/>
</dbReference>
<proteinExistence type="predicted"/>
<gene>
    <name evidence="1" type="ORF">LTR69_007174</name>
</gene>
<name>A0ABR0J7C8_9EURO</name>
<evidence type="ECO:0000313" key="2">
    <source>
        <dbReference type="Proteomes" id="UP001345691"/>
    </source>
</evidence>
<evidence type="ECO:0000313" key="1">
    <source>
        <dbReference type="EMBL" id="KAK5058176.1"/>
    </source>
</evidence>
<comment type="caution">
    <text evidence="1">The sequence shown here is derived from an EMBL/GenBank/DDBJ whole genome shotgun (WGS) entry which is preliminary data.</text>
</comment>
<dbReference type="EMBL" id="JAVRRF010000015">
    <property type="protein sequence ID" value="KAK5058176.1"/>
    <property type="molecule type" value="Genomic_DNA"/>
</dbReference>
<reference evidence="1 2" key="1">
    <citation type="submission" date="2023-08" db="EMBL/GenBank/DDBJ databases">
        <title>Black Yeasts Isolated from many extreme environments.</title>
        <authorList>
            <person name="Coleine C."/>
            <person name="Stajich J.E."/>
            <person name="Selbmann L."/>
        </authorList>
    </citation>
    <scope>NUCLEOTIDE SEQUENCE [LARGE SCALE GENOMIC DNA]</scope>
    <source>
        <strain evidence="1 2">CCFEE 6328</strain>
    </source>
</reference>
<organism evidence="1 2">
    <name type="scientific">Exophiala sideris</name>
    <dbReference type="NCBI Taxonomy" id="1016849"/>
    <lineage>
        <taxon>Eukaryota</taxon>
        <taxon>Fungi</taxon>
        <taxon>Dikarya</taxon>
        <taxon>Ascomycota</taxon>
        <taxon>Pezizomycotina</taxon>
        <taxon>Eurotiomycetes</taxon>
        <taxon>Chaetothyriomycetidae</taxon>
        <taxon>Chaetothyriales</taxon>
        <taxon>Herpotrichiellaceae</taxon>
        <taxon>Exophiala</taxon>
    </lineage>
</organism>
<sequence length="126" mass="14289">MKIPLLSALPVLENVFTLYVIRVTELQKMAQALTVAEIRPRIPRTSMVHCRVRQEPEIGPVTTRLDYHRDGLERFVMAEITAIAAIESYVHELVEAPKERDKNAAARESGRCQNDYQINLKDTASA</sequence>
<accession>A0ABR0J7C8</accession>
<keyword evidence="2" id="KW-1185">Reference proteome</keyword>
<protein>
    <submittedName>
        <fullName evidence="1">Uncharacterized protein</fullName>
    </submittedName>
</protein>